<feature type="domain" description="AMP-dependent synthetase/ligase" evidence="3">
    <location>
        <begin position="42"/>
        <end position="359"/>
    </location>
</feature>
<comment type="caution">
    <text evidence="5">The sequence shown here is derived from an EMBL/GenBank/DDBJ whole genome shotgun (WGS) entry which is preliminary data.</text>
</comment>
<reference evidence="5" key="1">
    <citation type="journal article" date="2023" name="IMA Fungus">
        <title>Comparative genomic study of the Penicillium genus elucidates a diverse pangenome and 15 lateral gene transfer events.</title>
        <authorList>
            <person name="Petersen C."/>
            <person name="Sorensen T."/>
            <person name="Nielsen M.R."/>
            <person name="Sondergaard T.E."/>
            <person name="Sorensen J.L."/>
            <person name="Fitzpatrick D.A."/>
            <person name="Frisvad J.C."/>
            <person name="Nielsen K.L."/>
        </authorList>
    </citation>
    <scope>NUCLEOTIDE SEQUENCE</scope>
    <source>
        <strain evidence="5">IBT 17514</strain>
    </source>
</reference>
<dbReference type="Pfam" id="PF23562">
    <property type="entry name" value="AMP-binding_C_3"/>
    <property type="match status" value="1"/>
</dbReference>
<evidence type="ECO:0000259" key="4">
    <source>
        <dbReference type="Pfam" id="PF07993"/>
    </source>
</evidence>
<sequence length="1069" mass="118482">MAVPDKEPWAEGAEKNRGQRLLPHVVDYYAYHDPDRIFAAVYNSDGVENGFQDVTAKTVANAVDQMAWWLSKNLKSNSRRRTLAYIGPSDLRYTVIFLAAIKCRWKTFFISSKNPLTLNLGLLQQADVSALLFADTLRTLAKSFQKFDPSISCKQVPSLSETLNARAPPYRFDASWQHIKDDNCLILHSAGSTGPPKLINYTHAAISCTDNDAKVPVPEGRRAQNATLFMFDTPSRFYPCFPAFHLAGVQAYILIPCFYPTCTVVMGPPYGAPSGGLVESVMSQQDIRALWMTPQVIEHWVSTIPSAIKRAETLDFIILGGGTVPKAVGDKLNKVTDLCSLYGTIEISQVQMLVPRRGDWQYLEPNPAEECDMQEVDEGIFELVLHNDKKFIGQRTLSHTFPNVKTWRCQDLFLPHPTRPGLWKFHARIDDIVVLANNEKLLPVVMERIITENPLVSGALVVGNGRPEVILLVEPRSSPEVDRMSKKEFIDAIWPSVAQANETAPIYGKIRRSRITLSQPNLGFFRSPKGAISRKPTESLYAEYINAAFVDGTTDEQNEVGVLENYWIDETKRFIGSIVHDIRPEARLSETDDLFMNNAMDSLSVLELGQKLKLGLAGRMDKEKNNIDFWMRTIFDNPTIEDLAAATLDAVCGSGGGGSSQSQIPYGVDNFVEGMIAQLPEPRSTSPPPPLDTEELRIVLLGSQGRLGPYLVKTLLEDDRVAGVKCLDRGQNGQELFQARADELSLGIDAEDPRLQFVSINLSRSNLGLPEKHLNEIYQYADVIIHNLWSVHYALSLASFAPQILRSVASVIDIANRAESRPRVVFTSSVASVHRWGVAISPVVPVPEEVINCSEAAMASGYGQSKQVAERFLAAAGAKLNIPISILRVSQICGPVNIPKGGKWKSYDFLHSLSIISKASGLIPSSTGTINWMPVDQAASTIRDIALTEVHDSHETGTPNVQLYNIAHPQPVPIKKFEDALQKFISSPKLVSYSDWVTHLSNLLPNTISKEAEEVKSRVLPFFKTVVYEGENLYVIDKAKAVSPTMASMGPIASEAMEKWCESWTESEE</sequence>
<dbReference type="InterPro" id="IPR013120">
    <property type="entry name" value="FAR_NAD-bd"/>
</dbReference>
<accession>A0AAD6N0G7</accession>
<dbReference type="PANTHER" id="PTHR43439">
    <property type="entry name" value="PHENYLACETATE-COENZYME A LIGASE"/>
    <property type="match status" value="1"/>
</dbReference>
<keyword evidence="6" id="KW-1185">Reference proteome</keyword>
<dbReference type="Proteomes" id="UP001215712">
    <property type="component" value="Unassembled WGS sequence"/>
</dbReference>
<dbReference type="InterPro" id="IPR042099">
    <property type="entry name" value="ANL_N_sf"/>
</dbReference>
<dbReference type="SUPFAM" id="SSF51735">
    <property type="entry name" value="NAD(P)-binding Rossmann-fold domains"/>
    <property type="match status" value="1"/>
</dbReference>
<dbReference type="PROSITE" id="PS00455">
    <property type="entry name" value="AMP_BINDING"/>
    <property type="match status" value="1"/>
</dbReference>
<name>A0AAD6N0G7_9EURO</name>
<keyword evidence="2" id="KW-0597">Phosphoprotein</keyword>
<evidence type="ECO:0000313" key="5">
    <source>
        <dbReference type="EMBL" id="KAJ5738945.1"/>
    </source>
</evidence>
<protein>
    <submittedName>
        <fullName evidence="5">Uncharacterized protein</fullName>
    </submittedName>
</protein>
<dbReference type="Gene3D" id="3.40.50.720">
    <property type="entry name" value="NAD(P)-binding Rossmann-like Domain"/>
    <property type="match status" value="1"/>
</dbReference>
<dbReference type="Gene3D" id="3.40.50.12780">
    <property type="entry name" value="N-terminal domain of ligase-like"/>
    <property type="match status" value="1"/>
</dbReference>
<dbReference type="SUPFAM" id="SSF56801">
    <property type="entry name" value="Acetyl-CoA synthetase-like"/>
    <property type="match status" value="1"/>
</dbReference>
<dbReference type="InterPro" id="IPR020845">
    <property type="entry name" value="AMP-binding_CS"/>
</dbReference>
<evidence type="ECO:0000256" key="2">
    <source>
        <dbReference type="ARBA" id="ARBA00022553"/>
    </source>
</evidence>
<dbReference type="EMBL" id="JAQJAN010000002">
    <property type="protein sequence ID" value="KAJ5738945.1"/>
    <property type="molecule type" value="Genomic_DNA"/>
</dbReference>
<dbReference type="InterPro" id="IPR000873">
    <property type="entry name" value="AMP-dep_synth/lig_dom"/>
</dbReference>
<dbReference type="Pfam" id="PF00501">
    <property type="entry name" value="AMP-binding"/>
    <property type="match status" value="1"/>
</dbReference>
<dbReference type="PANTHER" id="PTHR43439:SF2">
    <property type="entry name" value="ENZYME, PUTATIVE (JCVI)-RELATED"/>
    <property type="match status" value="1"/>
</dbReference>
<reference evidence="5" key="2">
    <citation type="submission" date="2023-01" db="EMBL/GenBank/DDBJ databases">
        <authorList>
            <person name="Petersen C."/>
        </authorList>
    </citation>
    <scope>NUCLEOTIDE SEQUENCE</scope>
    <source>
        <strain evidence="5">IBT 17514</strain>
    </source>
</reference>
<evidence type="ECO:0000313" key="6">
    <source>
        <dbReference type="Proteomes" id="UP001215712"/>
    </source>
</evidence>
<dbReference type="InterPro" id="IPR036291">
    <property type="entry name" value="NAD(P)-bd_dom_sf"/>
</dbReference>
<evidence type="ECO:0000256" key="1">
    <source>
        <dbReference type="ARBA" id="ARBA00022450"/>
    </source>
</evidence>
<gene>
    <name evidence="5" type="ORF">N7493_002100</name>
</gene>
<organism evidence="5 6">
    <name type="scientific">Penicillium malachiteum</name>
    <dbReference type="NCBI Taxonomy" id="1324776"/>
    <lineage>
        <taxon>Eukaryota</taxon>
        <taxon>Fungi</taxon>
        <taxon>Dikarya</taxon>
        <taxon>Ascomycota</taxon>
        <taxon>Pezizomycotina</taxon>
        <taxon>Eurotiomycetes</taxon>
        <taxon>Eurotiomycetidae</taxon>
        <taxon>Eurotiales</taxon>
        <taxon>Aspergillaceae</taxon>
        <taxon>Penicillium</taxon>
    </lineage>
</organism>
<dbReference type="Pfam" id="PF07993">
    <property type="entry name" value="NAD_binding_4"/>
    <property type="match status" value="1"/>
</dbReference>
<evidence type="ECO:0000259" key="3">
    <source>
        <dbReference type="Pfam" id="PF00501"/>
    </source>
</evidence>
<keyword evidence="1" id="KW-0596">Phosphopantetheine</keyword>
<feature type="domain" description="Thioester reductase (TE)" evidence="4">
    <location>
        <begin position="702"/>
        <end position="942"/>
    </location>
</feature>
<dbReference type="InterPro" id="IPR051414">
    <property type="entry name" value="Adenylate-forming_Reductase"/>
</dbReference>
<dbReference type="AlphaFoldDB" id="A0AAD6N0G7"/>
<proteinExistence type="predicted"/>